<evidence type="ECO:0000256" key="4">
    <source>
        <dbReference type="ARBA" id="ARBA00022723"/>
    </source>
</evidence>
<evidence type="ECO:0000256" key="5">
    <source>
        <dbReference type="ARBA" id="ARBA00022764"/>
    </source>
</evidence>
<keyword evidence="6" id="KW-0249">Electron transport</keyword>
<feature type="binding site" description="axial binding residue" evidence="9">
    <location>
        <position position="81"/>
    </location>
    <ligand>
        <name>heme c</name>
        <dbReference type="ChEBI" id="CHEBI:61717"/>
        <label>1</label>
    </ligand>
    <ligandPart>
        <name>Fe</name>
        <dbReference type="ChEBI" id="CHEBI:18248"/>
    </ligandPart>
</feature>
<evidence type="ECO:0000256" key="2">
    <source>
        <dbReference type="ARBA" id="ARBA00022448"/>
    </source>
</evidence>
<evidence type="ECO:0000256" key="9">
    <source>
        <dbReference type="PIRSR" id="PIRSR000005-2"/>
    </source>
</evidence>
<dbReference type="PROSITE" id="PS51007">
    <property type="entry name" value="CYTC"/>
    <property type="match status" value="2"/>
</dbReference>
<dbReference type="InterPro" id="IPR009056">
    <property type="entry name" value="Cyt_c-like_dom"/>
</dbReference>
<sequence length="207" mass="21920">MKRLMVPALWLLGATAVAAPAADLAKGKQIAETVCAACHAADGNSSIAAYPRLAGQHPAFIYKQTKDIKEGKRTTGSSAAMMPMVQGLSDEDIRNVAAFYAKQPPRSGETNPKPDPKLGAKIFRGGLPEKKIPACMACHSPNGAGIPAAGTAVTAYPRLSGQHADYVVTQLKAYAADQRTGNMMRDIAKRMSEEDMKAVANFIQGLH</sequence>
<evidence type="ECO:0000256" key="10">
    <source>
        <dbReference type="SAM" id="SignalP"/>
    </source>
</evidence>
<feature type="binding site" description="axial binding residue" evidence="9">
    <location>
        <position position="184"/>
    </location>
    <ligand>
        <name>heme c</name>
        <dbReference type="ChEBI" id="CHEBI:61717"/>
        <label>2</label>
    </ligand>
    <ligandPart>
        <name>Fe</name>
        <dbReference type="ChEBI" id="CHEBI:18248"/>
    </ligandPart>
</feature>
<dbReference type="GO" id="GO:0020037">
    <property type="term" value="F:heme binding"/>
    <property type="evidence" value="ECO:0007669"/>
    <property type="project" value="InterPro"/>
</dbReference>
<gene>
    <name evidence="12" type="ORF">LNQ82_03985</name>
</gene>
<comment type="subcellular location">
    <subcellularLocation>
        <location evidence="1">Periplasm</location>
    </subcellularLocation>
</comment>
<proteinExistence type="predicted"/>
<feature type="binding site" description="axial binding residue" evidence="9">
    <location>
        <position position="39"/>
    </location>
    <ligand>
        <name>heme c</name>
        <dbReference type="ChEBI" id="CHEBI:61717"/>
        <label>1</label>
    </ligand>
    <ligandPart>
        <name>Fe</name>
        <dbReference type="ChEBI" id="CHEBI:18248"/>
    </ligandPart>
</feature>
<protein>
    <submittedName>
        <fullName evidence="12">Cytochrome c4</fullName>
    </submittedName>
</protein>
<evidence type="ECO:0000256" key="8">
    <source>
        <dbReference type="PIRSR" id="PIRSR000005-1"/>
    </source>
</evidence>
<keyword evidence="5" id="KW-0574">Periplasm</keyword>
<feature type="binding site" description="covalent" evidence="8">
    <location>
        <position position="38"/>
    </location>
    <ligand>
        <name>heme c</name>
        <dbReference type="ChEBI" id="CHEBI:61717"/>
        <label>1</label>
    </ligand>
</feature>
<dbReference type="SUPFAM" id="SSF46626">
    <property type="entry name" value="Cytochrome c"/>
    <property type="match status" value="2"/>
</dbReference>
<organism evidence="12 13">
    <name type="scientific">Conchiformibius steedae DSM 2580</name>
    <dbReference type="NCBI Taxonomy" id="1121352"/>
    <lineage>
        <taxon>Bacteria</taxon>
        <taxon>Pseudomonadati</taxon>
        <taxon>Pseudomonadota</taxon>
        <taxon>Betaproteobacteria</taxon>
        <taxon>Neisseriales</taxon>
        <taxon>Neisseriaceae</taxon>
        <taxon>Conchiformibius</taxon>
    </lineage>
</organism>
<keyword evidence="7 9" id="KW-0408">Iron</keyword>
<feature type="signal peptide" evidence="10">
    <location>
        <begin position="1"/>
        <end position="21"/>
    </location>
</feature>
<dbReference type="PANTHER" id="PTHR33751">
    <property type="entry name" value="CBB3-TYPE CYTOCHROME C OXIDASE SUBUNIT FIXP"/>
    <property type="match status" value="1"/>
</dbReference>
<evidence type="ECO:0000259" key="11">
    <source>
        <dbReference type="PROSITE" id="PS51007"/>
    </source>
</evidence>
<feature type="binding site" description="covalent" evidence="8">
    <location>
        <position position="35"/>
    </location>
    <ligand>
        <name>heme c</name>
        <dbReference type="ChEBI" id="CHEBI:61717"/>
        <label>1</label>
    </ligand>
</feature>
<dbReference type="EMBL" id="CP097501">
    <property type="protein sequence ID" value="URD68323.1"/>
    <property type="molecule type" value="Genomic_DNA"/>
</dbReference>
<dbReference type="PIRSF" id="PIRSF000005">
    <property type="entry name" value="Cytochrome_c4"/>
    <property type="match status" value="1"/>
</dbReference>
<feature type="binding site" description="axial binding residue" evidence="9">
    <location>
        <position position="139"/>
    </location>
    <ligand>
        <name>heme c</name>
        <dbReference type="ChEBI" id="CHEBI:61717"/>
        <label>2</label>
    </ligand>
    <ligandPart>
        <name>Fe</name>
        <dbReference type="ChEBI" id="CHEBI:18248"/>
    </ligandPart>
</feature>
<dbReference type="AlphaFoldDB" id="A0AAE9HUS1"/>
<evidence type="ECO:0000313" key="12">
    <source>
        <dbReference type="EMBL" id="URD68323.1"/>
    </source>
</evidence>
<keyword evidence="4 9" id="KW-0479">Metal-binding</keyword>
<name>A0AAE9HUS1_9NEIS</name>
<dbReference type="InterPro" id="IPR024167">
    <property type="entry name" value="Cytochrome_c4-like"/>
</dbReference>
<dbReference type="Proteomes" id="UP001056819">
    <property type="component" value="Chromosome"/>
</dbReference>
<keyword evidence="3 8" id="KW-0349">Heme</keyword>
<evidence type="ECO:0000256" key="1">
    <source>
        <dbReference type="ARBA" id="ARBA00004418"/>
    </source>
</evidence>
<accession>A0AAE9HUS1</accession>
<reference evidence="12" key="1">
    <citation type="submission" date="2022-05" db="EMBL/GenBank/DDBJ databases">
        <title>Alysiella filiformis genome sequencing.</title>
        <authorList>
            <person name="Viehboeck T."/>
        </authorList>
    </citation>
    <scope>NUCLEOTIDE SEQUENCE</scope>
    <source>
        <strain evidence="12">DSM 2580</strain>
    </source>
</reference>
<keyword evidence="10" id="KW-0732">Signal</keyword>
<feature type="binding site" description="covalent" evidence="8">
    <location>
        <position position="135"/>
    </location>
    <ligand>
        <name>heme c</name>
        <dbReference type="ChEBI" id="CHEBI:61717"/>
        <label>2</label>
    </ligand>
</feature>
<evidence type="ECO:0000256" key="7">
    <source>
        <dbReference type="ARBA" id="ARBA00023004"/>
    </source>
</evidence>
<dbReference type="GO" id="GO:0009055">
    <property type="term" value="F:electron transfer activity"/>
    <property type="evidence" value="ECO:0007669"/>
    <property type="project" value="InterPro"/>
</dbReference>
<feature type="domain" description="Cytochrome c" evidence="11">
    <location>
        <begin position="22"/>
        <end position="104"/>
    </location>
</feature>
<feature type="domain" description="Cytochrome c" evidence="11">
    <location>
        <begin position="114"/>
        <end position="207"/>
    </location>
</feature>
<feature type="binding site" description="covalent" evidence="8">
    <location>
        <position position="138"/>
    </location>
    <ligand>
        <name>heme c</name>
        <dbReference type="ChEBI" id="CHEBI:61717"/>
        <label>2</label>
    </ligand>
</feature>
<dbReference type="InterPro" id="IPR036909">
    <property type="entry name" value="Cyt_c-like_dom_sf"/>
</dbReference>
<dbReference type="PANTHER" id="PTHR33751:SF9">
    <property type="entry name" value="CYTOCHROME C4"/>
    <property type="match status" value="1"/>
</dbReference>
<evidence type="ECO:0000256" key="6">
    <source>
        <dbReference type="ARBA" id="ARBA00022982"/>
    </source>
</evidence>
<evidence type="ECO:0000256" key="3">
    <source>
        <dbReference type="ARBA" id="ARBA00022617"/>
    </source>
</evidence>
<dbReference type="RefSeq" id="WP_027022027.1">
    <property type="nucleotide sequence ID" value="NZ_CP097501.1"/>
</dbReference>
<keyword evidence="2" id="KW-0813">Transport</keyword>
<dbReference type="InterPro" id="IPR050597">
    <property type="entry name" value="Cytochrome_c_Oxidase_Subunit"/>
</dbReference>
<dbReference type="Pfam" id="PF00034">
    <property type="entry name" value="Cytochrom_C"/>
    <property type="match status" value="2"/>
</dbReference>
<evidence type="ECO:0000313" key="13">
    <source>
        <dbReference type="Proteomes" id="UP001056819"/>
    </source>
</evidence>
<feature type="chain" id="PRO_5042266612" evidence="10">
    <location>
        <begin position="22"/>
        <end position="207"/>
    </location>
</feature>
<dbReference type="GO" id="GO:0042597">
    <property type="term" value="C:periplasmic space"/>
    <property type="evidence" value="ECO:0007669"/>
    <property type="project" value="UniProtKB-SubCell"/>
</dbReference>
<dbReference type="GO" id="GO:0005506">
    <property type="term" value="F:iron ion binding"/>
    <property type="evidence" value="ECO:0007669"/>
    <property type="project" value="InterPro"/>
</dbReference>
<comment type="PTM">
    <text evidence="8">Binds 2 heme c groups covalently per subunit.</text>
</comment>
<dbReference type="Gene3D" id="1.10.760.10">
    <property type="entry name" value="Cytochrome c-like domain"/>
    <property type="match status" value="2"/>
</dbReference>